<dbReference type="EMBL" id="BA000021">
    <property type="protein sequence ID" value="BAC24470.1"/>
    <property type="molecule type" value="Genomic_DNA"/>
</dbReference>
<dbReference type="InterPro" id="IPR002638">
    <property type="entry name" value="Quinolinate_PRibosylTrfase_C"/>
</dbReference>
<organism evidence="12 13">
    <name type="scientific">Wigglesworthia glossinidia brevipalpis</name>
    <dbReference type="NCBI Taxonomy" id="36870"/>
    <lineage>
        <taxon>Bacteria</taxon>
        <taxon>Pseudomonadati</taxon>
        <taxon>Pseudomonadota</taxon>
        <taxon>Gammaproteobacteria</taxon>
        <taxon>Enterobacterales</taxon>
        <taxon>Erwiniaceae</taxon>
        <taxon>Wigglesworthia</taxon>
    </lineage>
</organism>
<dbReference type="Proteomes" id="UP000000562">
    <property type="component" value="Chromosome"/>
</dbReference>
<dbReference type="Gene3D" id="3.90.1170.20">
    <property type="entry name" value="Quinolinate phosphoribosyl transferase, N-terminal domain"/>
    <property type="match status" value="1"/>
</dbReference>
<reference evidence="12 13" key="1">
    <citation type="journal article" date="2002" name="Nat. Genet.">
        <title>Genome sequence of the endocellular obligate symbiont of tsetse flies, Wigglesworthia glossinidia.</title>
        <authorList>
            <person name="Akman L."/>
            <person name="Yamashita A."/>
            <person name="Watanabe H."/>
            <person name="Oshima K."/>
            <person name="Shiba T."/>
            <person name="Hattori M."/>
            <person name="Aksoy S."/>
        </authorList>
    </citation>
    <scope>NUCLEOTIDE SEQUENCE [LARGE SCALE GENOMIC DNA]</scope>
</reference>
<dbReference type="CDD" id="cd01572">
    <property type="entry name" value="QPRTase"/>
    <property type="match status" value="1"/>
</dbReference>
<dbReference type="GO" id="GO:0004514">
    <property type="term" value="F:nicotinate-nucleotide diphosphorylase (carboxylating) activity"/>
    <property type="evidence" value="ECO:0007669"/>
    <property type="project" value="UniProtKB-EC"/>
</dbReference>
<keyword evidence="7 9" id="KW-0808">Transferase</keyword>
<evidence type="ECO:0000259" key="10">
    <source>
        <dbReference type="Pfam" id="PF01729"/>
    </source>
</evidence>
<dbReference type="eggNOG" id="COG0157">
    <property type="taxonomic scope" value="Bacteria"/>
</dbReference>
<dbReference type="AlphaFoldDB" id="Q8D2N0"/>
<dbReference type="NCBIfam" id="TIGR00078">
    <property type="entry name" value="nadC"/>
    <property type="match status" value="1"/>
</dbReference>
<evidence type="ECO:0000256" key="1">
    <source>
        <dbReference type="ARBA" id="ARBA00003237"/>
    </source>
</evidence>
<dbReference type="HOGENOM" id="CLU_039622_0_3_6"/>
<evidence type="ECO:0000259" key="11">
    <source>
        <dbReference type="Pfam" id="PF02749"/>
    </source>
</evidence>
<dbReference type="InterPro" id="IPR004393">
    <property type="entry name" value="NadC"/>
</dbReference>
<evidence type="ECO:0000256" key="5">
    <source>
        <dbReference type="ARBA" id="ARBA00022642"/>
    </source>
</evidence>
<dbReference type="OrthoDB" id="9782546at2"/>
<dbReference type="GO" id="GO:0005737">
    <property type="term" value="C:cytoplasm"/>
    <property type="evidence" value="ECO:0007669"/>
    <property type="project" value="TreeGrafter"/>
</dbReference>
<dbReference type="GO" id="GO:0009435">
    <property type="term" value="P:NAD+ biosynthetic process"/>
    <property type="evidence" value="ECO:0007669"/>
    <property type="project" value="UniProtKB-UniPathway"/>
</dbReference>
<accession>Q8D2N0</accession>
<sequence length="291" mass="33146">MINFSKKKIIKQIKKDINNIVKSSLEEDLGKSININFDITSKIFKENKLIKSNIYTKENGVFCGKMWLEEVFYQIDNNINIIWKVSDGDELKKDQLICIIQGPIKCLLAGERTALNFIQTLSGVSSKVKKYIEIIKNTKTKLRDTRKTIPGLRSSLKYAVLCGGAENHRFGLFDGILIKDNHIEYIGSIKKIINMTRLYFPKSKLEIEVRNIKELKEAITSKADLIMLDNFKYEDVIKAVIINKNQSILEASGNINKKNLLKFASTGVDYISLGELTKNIKSLDLTMNIDS</sequence>
<dbReference type="SUPFAM" id="SSF51690">
    <property type="entry name" value="Nicotinate/Quinolinate PRTase C-terminal domain-like"/>
    <property type="match status" value="1"/>
</dbReference>
<evidence type="ECO:0000256" key="9">
    <source>
        <dbReference type="PIRNR" id="PIRNR006250"/>
    </source>
</evidence>
<feature type="domain" description="Quinolinate phosphoribosyl transferase N-terminal" evidence="11">
    <location>
        <begin position="38"/>
        <end position="122"/>
    </location>
</feature>
<dbReference type="UniPathway" id="UPA00253">
    <property type="reaction ID" value="UER00331"/>
</dbReference>
<evidence type="ECO:0000256" key="3">
    <source>
        <dbReference type="ARBA" id="ARBA00009400"/>
    </source>
</evidence>
<evidence type="ECO:0000256" key="2">
    <source>
        <dbReference type="ARBA" id="ARBA00004893"/>
    </source>
</evidence>
<comment type="pathway">
    <text evidence="2">Cofactor biosynthesis; NAD(+) biosynthesis; nicotinate D-ribonucleotide from quinolinate: step 1/1.</text>
</comment>
<dbReference type="PIRSF" id="PIRSF006250">
    <property type="entry name" value="NadC_ModD"/>
    <property type="match status" value="1"/>
</dbReference>
<dbReference type="PANTHER" id="PTHR32179:SF3">
    <property type="entry name" value="NICOTINATE-NUCLEOTIDE PYROPHOSPHORYLASE [CARBOXYLATING]"/>
    <property type="match status" value="1"/>
</dbReference>
<comment type="similarity">
    <text evidence="3 9">Belongs to the NadC/ModD family.</text>
</comment>
<evidence type="ECO:0000256" key="8">
    <source>
        <dbReference type="ARBA" id="ARBA00033102"/>
    </source>
</evidence>
<comment type="function">
    <text evidence="1">Involved in the catabolism of quinolinic acid (QA).</text>
</comment>
<dbReference type="InterPro" id="IPR036068">
    <property type="entry name" value="Nicotinate_pribotase-like_C"/>
</dbReference>
<keyword evidence="5" id="KW-0662">Pyridine nucleotide biosynthesis</keyword>
<evidence type="ECO:0000256" key="6">
    <source>
        <dbReference type="ARBA" id="ARBA00022676"/>
    </source>
</evidence>
<dbReference type="GO" id="GO:0034213">
    <property type="term" value="P:quinolinate catabolic process"/>
    <property type="evidence" value="ECO:0007669"/>
    <property type="project" value="TreeGrafter"/>
</dbReference>
<feature type="domain" description="Quinolinate phosphoribosyl transferase C-terminal" evidence="10">
    <location>
        <begin position="125"/>
        <end position="287"/>
    </location>
</feature>
<dbReference type="STRING" id="36870.gene:10368823"/>
<dbReference type="InterPro" id="IPR022412">
    <property type="entry name" value="Quinolinate_PRibosylTrfase_N"/>
</dbReference>
<dbReference type="PANTHER" id="PTHR32179">
    <property type="entry name" value="NICOTINATE-NUCLEOTIDE PYROPHOSPHORYLASE [CARBOXYLATING]"/>
    <property type="match status" value="1"/>
</dbReference>
<name>Q8D2N0_WIGBR</name>
<dbReference type="InterPro" id="IPR027277">
    <property type="entry name" value="NadC/ModD"/>
</dbReference>
<proteinExistence type="inferred from homology"/>
<evidence type="ECO:0000313" key="12">
    <source>
        <dbReference type="EMBL" id="BAC24470.1"/>
    </source>
</evidence>
<gene>
    <name evidence="12" type="primary">nadC</name>
</gene>
<dbReference type="KEGG" id="wbr:nadC"/>
<dbReference type="SUPFAM" id="SSF54675">
    <property type="entry name" value="Nicotinate/Quinolinate PRTase N-terminal domain-like"/>
    <property type="match status" value="1"/>
</dbReference>
<dbReference type="EC" id="2.4.2.19" evidence="4"/>
<evidence type="ECO:0000256" key="4">
    <source>
        <dbReference type="ARBA" id="ARBA00011944"/>
    </source>
</evidence>
<protein>
    <recommendedName>
        <fullName evidence="4">nicotinate-nucleotide diphosphorylase (carboxylating)</fullName>
        <ecNumber evidence="4">2.4.2.19</ecNumber>
    </recommendedName>
    <alternativeName>
        <fullName evidence="8">Quinolinate phosphoribosyltransferase [decarboxylating]</fullName>
    </alternativeName>
</protein>
<dbReference type="Gene3D" id="3.20.20.70">
    <property type="entry name" value="Aldolase class I"/>
    <property type="match status" value="1"/>
</dbReference>
<keyword evidence="13" id="KW-1185">Reference proteome</keyword>
<dbReference type="FunFam" id="3.20.20.70:FF:000030">
    <property type="entry name" value="Nicotinate-nucleotide pyrophosphorylase, carboxylating"/>
    <property type="match status" value="1"/>
</dbReference>
<dbReference type="InterPro" id="IPR037128">
    <property type="entry name" value="Quinolinate_PRibosylTase_N_sf"/>
</dbReference>
<evidence type="ECO:0000256" key="7">
    <source>
        <dbReference type="ARBA" id="ARBA00022679"/>
    </source>
</evidence>
<dbReference type="Pfam" id="PF02749">
    <property type="entry name" value="QRPTase_N"/>
    <property type="match status" value="1"/>
</dbReference>
<dbReference type="InterPro" id="IPR013785">
    <property type="entry name" value="Aldolase_TIM"/>
</dbReference>
<dbReference type="Pfam" id="PF01729">
    <property type="entry name" value="QRPTase_C"/>
    <property type="match status" value="1"/>
</dbReference>
<keyword evidence="6 9" id="KW-0328">Glycosyltransferase</keyword>
<evidence type="ECO:0000313" key="13">
    <source>
        <dbReference type="Proteomes" id="UP000000562"/>
    </source>
</evidence>